<dbReference type="SUPFAM" id="SSF140490">
    <property type="entry name" value="Nqo1C-terminal domain-like"/>
    <property type="match status" value="1"/>
</dbReference>
<evidence type="ECO:0000259" key="8">
    <source>
        <dbReference type="SMART" id="SM00928"/>
    </source>
</evidence>
<keyword evidence="5" id="KW-0479">Metal-binding</keyword>
<name>A0A2X0SMF2_9PROT</name>
<protein>
    <submittedName>
        <fullName evidence="9">[NiFe] NAD-reducing hydrogenase subunit HoxF</fullName>
        <ecNumber evidence="9">1.12.1.2</ecNumber>
    </submittedName>
</protein>
<evidence type="ECO:0000256" key="5">
    <source>
        <dbReference type="ARBA" id="ARBA00022723"/>
    </source>
</evidence>
<evidence type="ECO:0000256" key="6">
    <source>
        <dbReference type="ARBA" id="ARBA00023004"/>
    </source>
</evidence>
<dbReference type="EMBL" id="LS423452">
    <property type="protein sequence ID" value="SPS06075.1"/>
    <property type="molecule type" value="Genomic_DNA"/>
</dbReference>
<dbReference type="InterPro" id="IPR037207">
    <property type="entry name" value="Nuop51_4Fe4S-bd_sf"/>
</dbReference>
<evidence type="ECO:0000256" key="2">
    <source>
        <dbReference type="ARBA" id="ARBA00001966"/>
    </source>
</evidence>
<dbReference type="Gene3D" id="1.10.10.1590">
    <property type="entry name" value="NADH-quinone oxidoreductase subunit E"/>
    <property type="match status" value="1"/>
</dbReference>
<keyword evidence="9" id="KW-0560">Oxidoreductase</keyword>
<evidence type="ECO:0000256" key="4">
    <source>
        <dbReference type="ARBA" id="ARBA00022485"/>
    </source>
</evidence>
<dbReference type="GO" id="GO:0008137">
    <property type="term" value="F:NADH dehydrogenase (ubiquinone) activity"/>
    <property type="evidence" value="ECO:0007669"/>
    <property type="project" value="InterPro"/>
</dbReference>
<dbReference type="AlphaFoldDB" id="A0A2X0SMF2"/>
<reference evidence="9" key="1">
    <citation type="submission" date="2018-05" db="EMBL/GenBank/DDBJ databases">
        <authorList>
            <person name="Lanie J.A."/>
            <person name="Ng W.-L."/>
            <person name="Kazmierczak K.M."/>
            <person name="Andrzejewski T.M."/>
            <person name="Davidsen T.M."/>
            <person name="Wayne K.J."/>
            <person name="Tettelin H."/>
            <person name="Glass J.I."/>
            <person name="Rusch D."/>
            <person name="Podicherti R."/>
            <person name="Tsui H.-C.T."/>
            <person name="Winkler M.E."/>
        </authorList>
    </citation>
    <scope>NUCLEOTIDE SEQUENCE</scope>
    <source>
        <strain evidence="9">KNB</strain>
    </source>
</reference>
<dbReference type="SUPFAM" id="SSF52833">
    <property type="entry name" value="Thioredoxin-like"/>
    <property type="match status" value="1"/>
</dbReference>
<dbReference type="PANTHER" id="PTHR43578">
    <property type="entry name" value="NADH-QUINONE OXIDOREDUCTASE SUBUNIT F"/>
    <property type="match status" value="1"/>
</dbReference>
<keyword evidence="6" id="KW-0408">Iron</keyword>
<dbReference type="Pfam" id="PF01257">
    <property type="entry name" value="2Fe-2S_thioredx"/>
    <property type="match status" value="1"/>
</dbReference>
<keyword evidence="4" id="KW-0004">4Fe-4S</keyword>
<dbReference type="InterPro" id="IPR036249">
    <property type="entry name" value="Thioredoxin-like_sf"/>
</dbReference>
<keyword evidence="9" id="KW-0371">Homeobox</keyword>
<accession>A0A2X0SMF2</accession>
<dbReference type="Gene3D" id="3.40.30.10">
    <property type="entry name" value="Glutaredoxin"/>
    <property type="match status" value="1"/>
</dbReference>
<dbReference type="GO" id="GO:0010181">
    <property type="term" value="F:FMN binding"/>
    <property type="evidence" value="ECO:0007669"/>
    <property type="project" value="InterPro"/>
</dbReference>
<proteinExistence type="inferred from homology"/>
<comment type="cofactor">
    <cofactor evidence="2">
        <name>[4Fe-4S] cluster</name>
        <dbReference type="ChEBI" id="CHEBI:49883"/>
    </cofactor>
</comment>
<dbReference type="Gene3D" id="1.20.1440.230">
    <property type="entry name" value="NADH-ubiquinone oxidoreductase 51kDa subunit, iron-sulphur binding domain"/>
    <property type="match status" value="1"/>
</dbReference>
<feature type="domain" description="NADH-ubiquinone oxidoreductase 51kDa subunit iron-sulphur binding" evidence="8">
    <location>
        <begin position="486"/>
        <end position="531"/>
    </location>
</feature>
<evidence type="ECO:0000313" key="9">
    <source>
        <dbReference type="EMBL" id="SPS06075.1"/>
    </source>
</evidence>
<dbReference type="InterPro" id="IPR037225">
    <property type="entry name" value="Nuo51_FMN-bd_sf"/>
</dbReference>
<gene>
    <name evidence="9" type="primary">hoxF</name>
    <name evidence="9" type="ORF">NITFAB_1665</name>
</gene>
<dbReference type="Gene3D" id="3.40.50.11540">
    <property type="entry name" value="NADH-ubiquinone oxidoreductase 51kDa subunit"/>
    <property type="match status" value="1"/>
</dbReference>
<dbReference type="GO" id="GO:0046872">
    <property type="term" value="F:metal ion binding"/>
    <property type="evidence" value="ECO:0007669"/>
    <property type="project" value="UniProtKB-KW"/>
</dbReference>
<dbReference type="GO" id="GO:0003677">
    <property type="term" value="F:DNA binding"/>
    <property type="evidence" value="ECO:0007669"/>
    <property type="project" value="UniProtKB-KW"/>
</dbReference>
<comment type="cofactor">
    <cofactor evidence="1">
        <name>FMN</name>
        <dbReference type="ChEBI" id="CHEBI:58210"/>
    </cofactor>
</comment>
<dbReference type="SMART" id="SM00928">
    <property type="entry name" value="NADH_4Fe-4S"/>
    <property type="match status" value="1"/>
</dbReference>
<dbReference type="Gene3D" id="3.10.20.600">
    <property type="match status" value="1"/>
</dbReference>
<evidence type="ECO:0000256" key="1">
    <source>
        <dbReference type="ARBA" id="ARBA00001917"/>
    </source>
</evidence>
<comment type="similarity">
    <text evidence="3">Belongs to the complex I 51 kDa subunit family.</text>
</comment>
<dbReference type="InterPro" id="IPR019575">
    <property type="entry name" value="Nuop51_4Fe4S-bd"/>
</dbReference>
<evidence type="ECO:0000256" key="3">
    <source>
        <dbReference type="ARBA" id="ARBA00007523"/>
    </source>
</evidence>
<keyword evidence="7" id="KW-0411">Iron-sulfur</keyword>
<dbReference type="InterPro" id="IPR011538">
    <property type="entry name" value="Nuo51_FMN-bd"/>
</dbReference>
<dbReference type="Pfam" id="PF10589">
    <property type="entry name" value="NADH_4Fe-4S"/>
    <property type="match status" value="1"/>
</dbReference>
<dbReference type="InterPro" id="IPR001949">
    <property type="entry name" value="NADH-UbQ_OxRdtase_51kDa_CS"/>
</dbReference>
<dbReference type="Pfam" id="PF01512">
    <property type="entry name" value="Complex1_51K"/>
    <property type="match status" value="1"/>
</dbReference>
<dbReference type="PROSITE" id="PS00644">
    <property type="entry name" value="COMPLEX1_51K_1"/>
    <property type="match status" value="1"/>
</dbReference>
<dbReference type="SUPFAM" id="SSF142019">
    <property type="entry name" value="Nqo1 FMN-binding domain-like"/>
    <property type="match status" value="1"/>
</dbReference>
<dbReference type="PANTHER" id="PTHR43578:SF3">
    <property type="entry name" value="NADH-QUINONE OXIDOREDUCTASE SUBUNIT F"/>
    <property type="match status" value="1"/>
</dbReference>
<dbReference type="InterPro" id="IPR041921">
    <property type="entry name" value="NuoE_N"/>
</dbReference>
<organism evidence="9">
    <name type="scientific">Candidatus Nitrotoga fabula</name>
    <dbReference type="NCBI Taxonomy" id="2182327"/>
    <lineage>
        <taxon>Bacteria</taxon>
        <taxon>Pseudomonadati</taxon>
        <taxon>Pseudomonadota</taxon>
        <taxon>Betaproteobacteria</taxon>
        <taxon>Nitrosomonadales</taxon>
        <taxon>Gallionellaceae</taxon>
        <taxon>Candidatus Nitrotoga</taxon>
    </lineage>
</organism>
<dbReference type="PROSITE" id="PS00645">
    <property type="entry name" value="COMPLEX1_51K_2"/>
    <property type="match status" value="1"/>
</dbReference>
<dbReference type="GO" id="GO:0047985">
    <property type="term" value="F:hydrogen dehydrogenase activity"/>
    <property type="evidence" value="ECO:0007669"/>
    <property type="project" value="UniProtKB-EC"/>
</dbReference>
<sequence length="608" mass="66103">MGNILITGCPHSGDDAGMLRQIIAGACVESSHLLHVLHILQQKFLHVSETAIREVATMLALPYSQVEAVVEFYSFFHKTPCGKYDILFSNCICCGYLADGTDLMAMFGRRLGIVAGRTREDGLVSMDQISCIGMCDHGAALLVNGMPVTGLDGSLLERIAILIEDRVPLADWPSEWFQIEDSIRMSGMLLDHEMPRGDSLRAMLALGAEASLNEIIQSGLRGRGGAGFSTGMKWKSCRAAQGAAHYVICNADEGEPGTFKDRLLLHRYAHSLFEGMTVCAYLIGANLGYLYLRGEYRYLLPHLQSVLLLRRETGLLGTNICNQPGFSFDVRIVVGAGAYICGEESALIESLEGKRGIPRVRPPFPVSHGYLGQPTVVNNVETFVAAACVIQKGSAWFRAMGDGVSKGSKILSISGDCASPGIYEYPFGVSIRQMLEDCGAADTYAVQVGGPSGVLIGSPEFDRRLGYDDLPTGGAVMVFDKSRDLMTVLVNFSRFFSHESCGFCTPCRVGTVLLRDRLDKIFSGRGAQTDLEEILHTARLMKQYSHCGLGQTAANPVLDGLQRFPQVLGKFLLNRDFEPDLDLDKALAEGRRIRKGNDAIACADRGGQ</sequence>
<dbReference type="GO" id="GO:0051539">
    <property type="term" value="F:4 iron, 4 sulfur cluster binding"/>
    <property type="evidence" value="ECO:0007669"/>
    <property type="project" value="UniProtKB-KW"/>
</dbReference>
<dbReference type="SUPFAM" id="SSF142984">
    <property type="entry name" value="Nqo1 middle domain-like"/>
    <property type="match status" value="1"/>
</dbReference>
<dbReference type="FunFam" id="3.40.50.11540:FF:000001">
    <property type="entry name" value="NADH dehydrogenase [ubiquinone] flavoprotein 1, mitochondrial"/>
    <property type="match status" value="1"/>
</dbReference>
<evidence type="ECO:0000256" key="7">
    <source>
        <dbReference type="ARBA" id="ARBA00023014"/>
    </source>
</evidence>
<dbReference type="EC" id="1.12.1.2" evidence="9"/>